<evidence type="ECO:0000256" key="4">
    <source>
        <dbReference type="ARBA" id="ARBA00022692"/>
    </source>
</evidence>
<evidence type="ECO:0000256" key="1">
    <source>
        <dbReference type="ARBA" id="ARBA00004571"/>
    </source>
</evidence>
<dbReference type="Proteomes" id="UP000222163">
    <property type="component" value="Unassembled WGS sequence"/>
</dbReference>
<dbReference type="InterPro" id="IPR005017">
    <property type="entry name" value="OMPP1/FadL/TodX"/>
</dbReference>
<dbReference type="Proteomes" id="UP001242342">
    <property type="component" value="Unassembled WGS sequence"/>
</dbReference>
<dbReference type="RefSeq" id="WP_099215515.1">
    <property type="nucleotide sequence ID" value="NZ_JAUYVU010000006.1"/>
</dbReference>
<keyword evidence="11" id="KW-1185">Reference proteome</keyword>
<keyword evidence="3" id="KW-1134">Transmembrane beta strand</keyword>
<organism evidence="9 10">
    <name type="scientific">Tenacibaculum discolor</name>
    <dbReference type="NCBI Taxonomy" id="361581"/>
    <lineage>
        <taxon>Bacteria</taxon>
        <taxon>Pseudomonadati</taxon>
        <taxon>Bacteroidota</taxon>
        <taxon>Flavobacteriia</taxon>
        <taxon>Flavobacteriales</taxon>
        <taxon>Flavobacteriaceae</taxon>
        <taxon>Tenacibaculum</taxon>
    </lineage>
</organism>
<evidence type="ECO:0000256" key="2">
    <source>
        <dbReference type="ARBA" id="ARBA00008163"/>
    </source>
</evidence>
<evidence type="ECO:0000256" key="6">
    <source>
        <dbReference type="ARBA" id="ARBA00023136"/>
    </source>
</evidence>
<dbReference type="EMBL" id="PDUU01000008">
    <property type="protein sequence ID" value="PHN97300.1"/>
    <property type="molecule type" value="Genomic_DNA"/>
</dbReference>
<dbReference type="EMBL" id="JAUYVU010000006">
    <property type="protein sequence ID" value="MDP2541694.1"/>
    <property type="molecule type" value="Genomic_DNA"/>
</dbReference>
<dbReference type="PANTHER" id="PTHR35093:SF8">
    <property type="entry name" value="OUTER MEMBRANE PROTEIN NMB0088-RELATED"/>
    <property type="match status" value="1"/>
</dbReference>
<gene>
    <name evidence="9" type="ORF">CSC81_09460</name>
    <name evidence="8" type="ORF">Q8W23_09445</name>
</gene>
<comment type="caution">
    <text evidence="9">The sequence shown here is derived from an EMBL/GenBank/DDBJ whole genome shotgun (WGS) entry which is preliminary data.</text>
</comment>
<evidence type="ECO:0000313" key="8">
    <source>
        <dbReference type="EMBL" id="MDP2541694.1"/>
    </source>
</evidence>
<evidence type="ECO:0000256" key="7">
    <source>
        <dbReference type="ARBA" id="ARBA00023237"/>
    </source>
</evidence>
<dbReference type="GO" id="GO:0009279">
    <property type="term" value="C:cell outer membrane"/>
    <property type="evidence" value="ECO:0007669"/>
    <property type="project" value="UniProtKB-SubCell"/>
</dbReference>
<dbReference type="AlphaFoldDB" id="A0A2G1BTC4"/>
<accession>A0A2G1BTC4</accession>
<evidence type="ECO:0000313" key="11">
    <source>
        <dbReference type="Proteomes" id="UP001242342"/>
    </source>
</evidence>
<comment type="similarity">
    <text evidence="2">Belongs to the OmpP1/FadL family.</text>
</comment>
<proteinExistence type="inferred from homology"/>
<keyword evidence="7" id="KW-0998">Cell outer membrane</keyword>
<evidence type="ECO:0000313" key="10">
    <source>
        <dbReference type="Proteomes" id="UP000222163"/>
    </source>
</evidence>
<evidence type="ECO:0000313" key="9">
    <source>
        <dbReference type="EMBL" id="PHN97300.1"/>
    </source>
</evidence>
<keyword evidence="4" id="KW-0812">Transmembrane</keyword>
<keyword evidence="5" id="KW-0732">Signal</keyword>
<dbReference type="Gene3D" id="2.40.160.60">
    <property type="entry name" value="Outer membrane protein transport protein (OMPP1/FadL/TodX)"/>
    <property type="match status" value="1"/>
</dbReference>
<keyword evidence="6" id="KW-0472">Membrane</keyword>
<dbReference type="GO" id="GO:0015483">
    <property type="term" value="F:long-chain fatty acid transporting porin activity"/>
    <property type="evidence" value="ECO:0007669"/>
    <property type="project" value="TreeGrafter"/>
</dbReference>
<dbReference type="Pfam" id="PF03349">
    <property type="entry name" value="Toluene_X"/>
    <property type="match status" value="1"/>
</dbReference>
<dbReference type="PANTHER" id="PTHR35093">
    <property type="entry name" value="OUTER MEMBRANE PROTEIN NMB0088-RELATED"/>
    <property type="match status" value="1"/>
</dbReference>
<evidence type="ECO:0000256" key="3">
    <source>
        <dbReference type="ARBA" id="ARBA00022452"/>
    </source>
</evidence>
<evidence type="ECO:0000256" key="5">
    <source>
        <dbReference type="ARBA" id="ARBA00022729"/>
    </source>
</evidence>
<reference evidence="8 11" key="3">
    <citation type="submission" date="2023-07" db="EMBL/GenBank/DDBJ databases">
        <title>Genome content predicts the carbon catabolic preferences of heterotrophic bacteria.</title>
        <authorList>
            <person name="Gralka M."/>
        </authorList>
    </citation>
    <scope>NUCLEOTIDE SEQUENCE [LARGE SCALE GENOMIC DNA]</scope>
    <source>
        <strain evidence="8 11">4G03</strain>
    </source>
</reference>
<comment type="subcellular location">
    <subcellularLocation>
        <location evidence="1">Cell outer membrane</location>
        <topology evidence="1">Multi-pass membrane protein</topology>
    </subcellularLocation>
</comment>
<dbReference type="SUPFAM" id="SSF56935">
    <property type="entry name" value="Porins"/>
    <property type="match status" value="1"/>
</dbReference>
<reference evidence="9 10" key="1">
    <citation type="journal article" date="2016" name="Nat. Commun.">
        <title>Microbial interactions lead to rapid micro-scale successions on model marine particles.</title>
        <authorList>
            <person name="Datta M.S."/>
            <person name="Sliwerska E."/>
            <person name="Gore J."/>
            <person name="Polz M.F."/>
            <person name="Cordero O.X."/>
        </authorList>
    </citation>
    <scope>NUCLEOTIDE SEQUENCE [LARGE SCALE GENOMIC DNA]</scope>
    <source>
        <strain evidence="9 10">4G03</strain>
    </source>
</reference>
<protein>
    <submittedName>
        <fullName evidence="9">Hemin receptor</fullName>
    </submittedName>
    <submittedName>
        <fullName evidence="8">Outer membrane protein transport protein</fullName>
    </submittedName>
</protein>
<reference evidence="9" key="2">
    <citation type="submission" date="2017-10" db="EMBL/GenBank/DDBJ databases">
        <authorList>
            <person name="Enke T.N."/>
            <person name="Cordero O.X."/>
        </authorList>
    </citation>
    <scope>NUCLEOTIDE SEQUENCE</scope>
    <source>
        <strain evidence="9">4G03</strain>
    </source>
</reference>
<name>A0A2G1BTC4_9FLAO</name>
<keyword evidence="9" id="KW-0675">Receptor</keyword>
<sequence length="464" mass="51910">MKRILTFAIIIASTYTAYSQSLGYNDLGILFSKDDNYGTARFEAMSGAFGALGGDISSFGINPAGSAVAIKSTFGVTLGNRNTTYIANYYGNTVETEDDFFNITQAGGILSFDSAHNSDWNRFALTFNYRLKSDFEGLFSSQGNSGQALFNEHPDDITNQYDNGQEQRFFNSTYGESSIFEMGFSAVHLNKLYAGASIKFHNFSFGQVTELREVNEDDNGNTLTALNVQDSYFEGSGVSFSAGFIYKVNQSFRFGLAYETPTWYNEVFEDSNLDVFDPNDSRYDDWVGYTEISATNQDTDVNSGEEFYSNVFRLRTPSKLTASAAFVFGKQGLISADYTYKDYSGTKYRENDPYFIETNQNFDNDFKGTHSLNIGTEWRFDKMSVRGGYHYEQSPYKNALDDDNISGFSLGLGYNFGNVKFDLSYTNSENNSPYHIYNSPAVDVDPIELTTDTSRISGTITFSL</sequence>